<protein>
    <submittedName>
        <fullName evidence="2">Uncharacterized protein</fullName>
    </submittedName>
</protein>
<dbReference type="Proteomes" id="UP000324222">
    <property type="component" value="Unassembled WGS sequence"/>
</dbReference>
<accession>A0A5B7HVN1</accession>
<proteinExistence type="predicted"/>
<sequence>METTNSKSSTYYHSHTPYPSIFNHQHLPPPHTPSIVLLRGCFPRFQHCTQVSGSANIASRKSHTATQCSRNKRQRRLVRSQQKA</sequence>
<evidence type="ECO:0000313" key="3">
    <source>
        <dbReference type="Proteomes" id="UP000324222"/>
    </source>
</evidence>
<dbReference type="AlphaFoldDB" id="A0A5B7HVN1"/>
<evidence type="ECO:0000256" key="1">
    <source>
        <dbReference type="SAM" id="MobiDB-lite"/>
    </source>
</evidence>
<comment type="caution">
    <text evidence="2">The sequence shown here is derived from an EMBL/GenBank/DDBJ whole genome shotgun (WGS) entry which is preliminary data.</text>
</comment>
<feature type="region of interest" description="Disordered" evidence="1">
    <location>
        <begin position="53"/>
        <end position="84"/>
    </location>
</feature>
<evidence type="ECO:0000313" key="2">
    <source>
        <dbReference type="EMBL" id="MPC75462.1"/>
    </source>
</evidence>
<dbReference type="EMBL" id="VSRR010041167">
    <property type="protein sequence ID" value="MPC75462.1"/>
    <property type="molecule type" value="Genomic_DNA"/>
</dbReference>
<gene>
    <name evidence="2" type="ORF">E2C01_069850</name>
</gene>
<keyword evidence="3" id="KW-1185">Reference proteome</keyword>
<reference evidence="2 3" key="1">
    <citation type="submission" date="2019-05" db="EMBL/GenBank/DDBJ databases">
        <title>Another draft genome of Portunus trituberculatus and its Hox gene families provides insights of decapod evolution.</title>
        <authorList>
            <person name="Jeong J.-H."/>
            <person name="Song I."/>
            <person name="Kim S."/>
            <person name="Choi T."/>
            <person name="Kim D."/>
            <person name="Ryu S."/>
            <person name="Kim W."/>
        </authorList>
    </citation>
    <scope>NUCLEOTIDE SEQUENCE [LARGE SCALE GENOMIC DNA]</scope>
    <source>
        <tissue evidence="2">Muscle</tissue>
    </source>
</reference>
<organism evidence="2 3">
    <name type="scientific">Portunus trituberculatus</name>
    <name type="common">Swimming crab</name>
    <name type="synonym">Neptunus trituberculatus</name>
    <dbReference type="NCBI Taxonomy" id="210409"/>
    <lineage>
        <taxon>Eukaryota</taxon>
        <taxon>Metazoa</taxon>
        <taxon>Ecdysozoa</taxon>
        <taxon>Arthropoda</taxon>
        <taxon>Crustacea</taxon>
        <taxon>Multicrustacea</taxon>
        <taxon>Malacostraca</taxon>
        <taxon>Eumalacostraca</taxon>
        <taxon>Eucarida</taxon>
        <taxon>Decapoda</taxon>
        <taxon>Pleocyemata</taxon>
        <taxon>Brachyura</taxon>
        <taxon>Eubrachyura</taxon>
        <taxon>Portunoidea</taxon>
        <taxon>Portunidae</taxon>
        <taxon>Portuninae</taxon>
        <taxon>Portunus</taxon>
    </lineage>
</organism>
<name>A0A5B7HVN1_PORTR</name>
<feature type="compositionally biased region" description="Polar residues" evidence="1">
    <location>
        <begin position="53"/>
        <end position="69"/>
    </location>
</feature>